<dbReference type="Proteomes" id="UP000054477">
    <property type="component" value="Unassembled WGS sequence"/>
</dbReference>
<feature type="non-terminal residue" evidence="1">
    <location>
        <position position="1"/>
    </location>
</feature>
<dbReference type="AlphaFoldDB" id="A0A0C9WYP4"/>
<proteinExistence type="predicted"/>
<name>A0A0C9WYP4_9AGAR</name>
<dbReference type="HOGENOM" id="CLU_3074253_0_0_1"/>
<gene>
    <name evidence="1" type="ORF">K443DRAFT_686749</name>
</gene>
<organism evidence="1 2">
    <name type="scientific">Laccaria amethystina LaAM-08-1</name>
    <dbReference type="NCBI Taxonomy" id="1095629"/>
    <lineage>
        <taxon>Eukaryota</taxon>
        <taxon>Fungi</taxon>
        <taxon>Dikarya</taxon>
        <taxon>Basidiomycota</taxon>
        <taxon>Agaricomycotina</taxon>
        <taxon>Agaricomycetes</taxon>
        <taxon>Agaricomycetidae</taxon>
        <taxon>Agaricales</taxon>
        <taxon>Agaricineae</taxon>
        <taxon>Hydnangiaceae</taxon>
        <taxon>Laccaria</taxon>
    </lineage>
</organism>
<evidence type="ECO:0000313" key="2">
    <source>
        <dbReference type="Proteomes" id="UP000054477"/>
    </source>
</evidence>
<protein>
    <submittedName>
        <fullName evidence="1">Uncharacterized protein</fullName>
    </submittedName>
</protein>
<dbReference type="EMBL" id="KN839180">
    <property type="protein sequence ID" value="KIJ90471.1"/>
    <property type="molecule type" value="Genomic_DNA"/>
</dbReference>
<reference evidence="2" key="2">
    <citation type="submission" date="2015-01" db="EMBL/GenBank/DDBJ databases">
        <title>Evolutionary Origins and Diversification of the Mycorrhizal Mutualists.</title>
        <authorList>
            <consortium name="DOE Joint Genome Institute"/>
            <consortium name="Mycorrhizal Genomics Consortium"/>
            <person name="Kohler A."/>
            <person name="Kuo A."/>
            <person name="Nagy L.G."/>
            <person name="Floudas D."/>
            <person name="Copeland A."/>
            <person name="Barry K.W."/>
            <person name="Cichocki N."/>
            <person name="Veneault-Fourrey C."/>
            <person name="LaButti K."/>
            <person name="Lindquist E.A."/>
            <person name="Lipzen A."/>
            <person name="Lundell T."/>
            <person name="Morin E."/>
            <person name="Murat C."/>
            <person name="Riley R."/>
            <person name="Ohm R."/>
            <person name="Sun H."/>
            <person name="Tunlid A."/>
            <person name="Henrissat B."/>
            <person name="Grigoriev I.V."/>
            <person name="Hibbett D.S."/>
            <person name="Martin F."/>
        </authorList>
    </citation>
    <scope>NUCLEOTIDE SEQUENCE [LARGE SCALE GENOMIC DNA]</scope>
    <source>
        <strain evidence="2">LaAM-08-1</strain>
    </source>
</reference>
<evidence type="ECO:0000313" key="1">
    <source>
        <dbReference type="EMBL" id="KIJ90471.1"/>
    </source>
</evidence>
<keyword evidence="2" id="KW-1185">Reference proteome</keyword>
<sequence length="53" mass="5972">TYVHRVSSRSHRRGGLQLGHIPEARGLSVKGVQHAIRTVGCTVRRPALRMWQV</sequence>
<accession>A0A0C9WYP4</accession>
<reference evidence="1 2" key="1">
    <citation type="submission" date="2014-04" db="EMBL/GenBank/DDBJ databases">
        <authorList>
            <consortium name="DOE Joint Genome Institute"/>
            <person name="Kuo A."/>
            <person name="Kohler A."/>
            <person name="Nagy L.G."/>
            <person name="Floudas D."/>
            <person name="Copeland A."/>
            <person name="Barry K.W."/>
            <person name="Cichocki N."/>
            <person name="Veneault-Fourrey C."/>
            <person name="LaButti K."/>
            <person name="Lindquist E.A."/>
            <person name="Lipzen A."/>
            <person name="Lundell T."/>
            <person name="Morin E."/>
            <person name="Murat C."/>
            <person name="Sun H."/>
            <person name="Tunlid A."/>
            <person name="Henrissat B."/>
            <person name="Grigoriev I.V."/>
            <person name="Hibbett D.S."/>
            <person name="Martin F."/>
            <person name="Nordberg H.P."/>
            <person name="Cantor M.N."/>
            <person name="Hua S.X."/>
        </authorList>
    </citation>
    <scope>NUCLEOTIDE SEQUENCE [LARGE SCALE GENOMIC DNA]</scope>
    <source>
        <strain evidence="1 2">LaAM-08-1</strain>
    </source>
</reference>